<gene>
    <name evidence="3" type="ORF">PAT01_26360</name>
</gene>
<proteinExistence type="inferred from homology"/>
<dbReference type="InterPro" id="IPR005545">
    <property type="entry name" value="YCII"/>
</dbReference>
<comment type="similarity">
    <text evidence="1">Belongs to the YciI family.</text>
</comment>
<evidence type="ECO:0000259" key="2">
    <source>
        <dbReference type="Pfam" id="PF03795"/>
    </source>
</evidence>
<reference evidence="3 4" key="1">
    <citation type="submission" date="2019-07" db="EMBL/GenBank/DDBJ databases">
        <title>Whole genome shotgun sequence of Pseudoalteromonas atlantica NBRC 103033.</title>
        <authorList>
            <person name="Hosoyama A."/>
            <person name="Uohara A."/>
            <person name="Ohji S."/>
            <person name="Ichikawa N."/>
        </authorList>
    </citation>
    <scope>NUCLEOTIDE SEQUENCE [LARGE SCALE GENOMIC DNA]</scope>
    <source>
        <strain evidence="3 4">NBRC 103033</strain>
    </source>
</reference>
<dbReference type="NCBIfam" id="NF008473">
    <property type="entry name" value="PRK11370.1"/>
    <property type="match status" value="1"/>
</dbReference>
<dbReference type="PANTHER" id="PTHR33606">
    <property type="entry name" value="PROTEIN YCII"/>
    <property type="match status" value="1"/>
</dbReference>
<accession>A0ABQ0UFT9</accession>
<feature type="domain" description="YCII-related" evidence="2">
    <location>
        <begin position="70"/>
        <end position="163"/>
    </location>
</feature>
<evidence type="ECO:0000313" key="4">
    <source>
        <dbReference type="Proteomes" id="UP000321189"/>
    </source>
</evidence>
<keyword evidence="4" id="KW-1185">Reference proteome</keyword>
<comment type="caution">
    <text evidence="3">The sequence shown here is derived from an EMBL/GenBank/DDBJ whole genome shotgun (WGS) entry which is preliminary data.</text>
</comment>
<protein>
    <recommendedName>
        <fullName evidence="2">YCII-related domain-containing protein</fullName>
    </recommendedName>
</protein>
<sequence>MLSIIAHVLTLLFLSYSSDSTSVVPRFSSNYTLKIINNCKPSFNGNLFTNYQRCASICVIKLNIFLRITMLYMIYSTDVENSLPLRKEVRPAHLARLSELDSQNRLFVAGPLPAIDSEDPQDAGFTGSLVIAEFDSLEKAREWAASDPYVAAGVYANTVVKPYKKVLPA</sequence>
<dbReference type="SUPFAM" id="SSF54909">
    <property type="entry name" value="Dimeric alpha+beta barrel"/>
    <property type="match status" value="1"/>
</dbReference>
<dbReference type="Pfam" id="PF03795">
    <property type="entry name" value="YCII"/>
    <property type="match status" value="1"/>
</dbReference>
<dbReference type="PANTHER" id="PTHR33606:SF3">
    <property type="entry name" value="PROTEIN YCII"/>
    <property type="match status" value="1"/>
</dbReference>
<dbReference type="EMBL" id="BJUT01000032">
    <property type="protein sequence ID" value="GEK77332.1"/>
    <property type="molecule type" value="Genomic_DNA"/>
</dbReference>
<name>A0ABQ0UFT9_PSEAF</name>
<organism evidence="3 4">
    <name type="scientific">Pseudoalteromonas atlantica</name>
    <name type="common">Alteromonas atlantica</name>
    <dbReference type="NCBI Taxonomy" id="288"/>
    <lineage>
        <taxon>Bacteria</taxon>
        <taxon>Pseudomonadati</taxon>
        <taxon>Pseudomonadota</taxon>
        <taxon>Gammaproteobacteria</taxon>
        <taxon>Alteromonadales</taxon>
        <taxon>Pseudoalteromonadaceae</taxon>
        <taxon>Pseudoalteromonas</taxon>
    </lineage>
</organism>
<evidence type="ECO:0000256" key="1">
    <source>
        <dbReference type="ARBA" id="ARBA00007689"/>
    </source>
</evidence>
<evidence type="ECO:0000313" key="3">
    <source>
        <dbReference type="EMBL" id="GEK77332.1"/>
    </source>
</evidence>
<dbReference type="InterPro" id="IPR051807">
    <property type="entry name" value="Sec-metab_biosynth-assoc"/>
</dbReference>
<dbReference type="Gene3D" id="3.30.70.1060">
    <property type="entry name" value="Dimeric alpha+beta barrel"/>
    <property type="match status" value="1"/>
</dbReference>
<dbReference type="InterPro" id="IPR011008">
    <property type="entry name" value="Dimeric_a/b-barrel"/>
</dbReference>
<dbReference type="Proteomes" id="UP000321189">
    <property type="component" value="Unassembled WGS sequence"/>
</dbReference>